<dbReference type="AlphaFoldDB" id="A0A370QJJ7"/>
<sequence>MANNTPSGLKRWLVLTAIGLEMGVVIYLFVQLGKWLDTTYGAVDSKTYLIICTLAGVAISLFLVLKQTNRLNRD</sequence>
<keyword evidence="3" id="KW-1185">Reference proteome</keyword>
<feature type="transmembrane region" description="Helical" evidence="1">
    <location>
        <begin position="47"/>
        <end position="65"/>
    </location>
</feature>
<feature type="transmembrane region" description="Helical" evidence="1">
    <location>
        <begin position="12"/>
        <end position="32"/>
    </location>
</feature>
<accession>A0A370QJJ7</accession>
<keyword evidence="1" id="KW-1133">Transmembrane helix</keyword>
<evidence type="ECO:0000313" key="2">
    <source>
        <dbReference type="EMBL" id="RDK88543.1"/>
    </source>
</evidence>
<dbReference type="EMBL" id="QRAO01000001">
    <property type="protein sequence ID" value="RDK88543.1"/>
    <property type="molecule type" value="Genomic_DNA"/>
</dbReference>
<name>A0A370QJJ7_9FLAO</name>
<dbReference type="Proteomes" id="UP000255317">
    <property type="component" value="Unassembled WGS sequence"/>
</dbReference>
<evidence type="ECO:0000256" key="1">
    <source>
        <dbReference type="SAM" id="Phobius"/>
    </source>
</evidence>
<keyword evidence="1" id="KW-0472">Membrane</keyword>
<comment type="caution">
    <text evidence="2">The sequence shown here is derived from an EMBL/GenBank/DDBJ whole genome shotgun (WGS) entry which is preliminary data.</text>
</comment>
<dbReference type="RefSeq" id="WP_115122238.1">
    <property type="nucleotide sequence ID" value="NZ_QRAO01000001.1"/>
</dbReference>
<dbReference type="OrthoDB" id="9798708at2"/>
<gene>
    <name evidence="2" type="ORF">C8D94_101417</name>
</gene>
<reference evidence="2 3" key="1">
    <citation type="submission" date="2018-07" db="EMBL/GenBank/DDBJ databases">
        <title>Genomic Encyclopedia of Type Strains, Phase IV (KMG-IV): sequencing the most valuable type-strain genomes for metagenomic binning, comparative biology and taxonomic classification.</title>
        <authorList>
            <person name="Goeker M."/>
        </authorList>
    </citation>
    <scope>NUCLEOTIDE SEQUENCE [LARGE SCALE GENOMIC DNA]</scope>
    <source>
        <strain evidence="2 3">DSM 101478</strain>
    </source>
</reference>
<keyword evidence="1" id="KW-0812">Transmembrane</keyword>
<organism evidence="2 3">
    <name type="scientific">Marinirhabdus gelatinilytica</name>
    <dbReference type="NCBI Taxonomy" id="1703343"/>
    <lineage>
        <taxon>Bacteria</taxon>
        <taxon>Pseudomonadati</taxon>
        <taxon>Bacteroidota</taxon>
        <taxon>Flavobacteriia</taxon>
        <taxon>Flavobacteriales</taxon>
        <taxon>Flavobacteriaceae</taxon>
    </lineage>
</organism>
<dbReference type="Pfam" id="PF09527">
    <property type="entry name" value="ATPase_gene1"/>
    <property type="match status" value="1"/>
</dbReference>
<dbReference type="InterPro" id="IPR032820">
    <property type="entry name" value="ATPase_put"/>
</dbReference>
<proteinExistence type="predicted"/>
<evidence type="ECO:0000313" key="3">
    <source>
        <dbReference type="Proteomes" id="UP000255317"/>
    </source>
</evidence>
<protein>
    <submittedName>
        <fullName evidence="2">Putative F0F1-ATPase subunit (Ca2+/Mg2+ transporter)</fullName>
    </submittedName>
</protein>